<dbReference type="RefSeq" id="WP_381514057.1">
    <property type="nucleotide sequence ID" value="NZ_JBHUEL010000008.1"/>
</dbReference>
<sequence>MPRADAAAKMARHSDPRLLVERALPDPDAPKDRAKPRRTVTVNLSESPLSWLHAHGHLSDRQLLAGEKLRSDYEAACLGPRTTMVWDPTPVVRTRQGAPSPSMPGERALHAKQRFDDAMAALGGDLSDIAWRVICAGEGVPVAEKAMGWPLRSGKLVLRIALDRLGTYYRLPG</sequence>
<keyword evidence="4" id="KW-1185">Reference proteome</keyword>
<evidence type="ECO:0000313" key="4">
    <source>
        <dbReference type="Proteomes" id="UP001597215"/>
    </source>
</evidence>
<gene>
    <name evidence="3" type="ORF">ACFSAG_09610</name>
</gene>
<protein>
    <submittedName>
        <fullName evidence="3">DUF6456 domain-containing protein</fullName>
    </submittedName>
</protein>
<dbReference type="Pfam" id="PF20057">
    <property type="entry name" value="DUF6456"/>
    <property type="match status" value="1"/>
</dbReference>
<proteinExistence type="predicted"/>
<reference evidence="4" key="1">
    <citation type="journal article" date="2019" name="Int. J. Syst. Evol. Microbiol.">
        <title>The Global Catalogue of Microorganisms (GCM) 10K type strain sequencing project: providing services to taxonomists for standard genome sequencing and annotation.</title>
        <authorList>
            <consortium name="The Broad Institute Genomics Platform"/>
            <consortium name="The Broad Institute Genome Sequencing Center for Infectious Disease"/>
            <person name="Wu L."/>
            <person name="Ma J."/>
        </authorList>
    </citation>
    <scope>NUCLEOTIDE SEQUENCE [LARGE SCALE GENOMIC DNA]</scope>
    <source>
        <strain evidence="4">CGMCC 1.12449</strain>
    </source>
</reference>
<dbReference type="Proteomes" id="UP001597215">
    <property type="component" value="Unassembled WGS sequence"/>
</dbReference>
<accession>A0ABW4MDB5</accession>
<dbReference type="EMBL" id="JBHUEL010000008">
    <property type="protein sequence ID" value="MFD1767099.1"/>
    <property type="molecule type" value="Genomic_DNA"/>
</dbReference>
<organism evidence="3 4">
    <name type="scientific">Sphingorhabdus buctiana</name>
    <dbReference type="NCBI Taxonomy" id="1508805"/>
    <lineage>
        <taxon>Bacteria</taxon>
        <taxon>Pseudomonadati</taxon>
        <taxon>Pseudomonadota</taxon>
        <taxon>Alphaproteobacteria</taxon>
        <taxon>Sphingomonadales</taxon>
        <taxon>Sphingomonadaceae</taxon>
        <taxon>Sphingorhabdus</taxon>
    </lineage>
</organism>
<dbReference type="InterPro" id="IPR045599">
    <property type="entry name" value="DUF6456"/>
</dbReference>
<feature type="domain" description="DUF6456" evidence="2">
    <location>
        <begin position="41"/>
        <end position="170"/>
    </location>
</feature>
<feature type="region of interest" description="Disordered" evidence="1">
    <location>
        <begin position="1"/>
        <end position="38"/>
    </location>
</feature>
<evidence type="ECO:0000313" key="3">
    <source>
        <dbReference type="EMBL" id="MFD1767099.1"/>
    </source>
</evidence>
<feature type="compositionally biased region" description="Basic and acidic residues" evidence="1">
    <location>
        <begin position="12"/>
        <end position="33"/>
    </location>
</feature>
<name>A0ABW4MDB5_9SPHN</name>
<evidence type="ECO:0000256" key="1">
    <source>
        <dbReference type="SAM" id="MobiDB-lite"/>
    </source>
</evidence>
<evidence type="ECO:0000259" key="2">
    <source>
        <dbReference type="Pfam" id="PF20057"/>
    </source>
</evidence>
<comment type="caution">
    <text evidence="3">The sequence shown here is derived from an EMBL/GenBank/DDBJ whole genome shotgun (WGS) entry which is preliminary data.</text>
</comment>